<evidence type="ECO:0000256" key="1">
    <source>
        <dbReference type="ARBA" id="ARBA00004006"/>
    </source>
</evidence>
<name>F4RSY0_MELLP</name>
<evidence type="ECO:0000256" key="9">
    <source>
        <dbReference type="ARBA" id="ARBA00035662"/>
    </source>
</evidence>
<evidence type="ECO:0000256" key="10">
    <source>
        <dbReference type="ARBA" id="ARBA00048752"/>
    </source>
</evidence>
<dbReference type="GO" id="GO:0032259">
    <property type="term" value="P:methylation"/>
    <property type="evidence" value="ECO:0007669"/>
    <property type="project" value="UniProtKB-KW"/>
</dbReference>
<dbReference type="PIRSF" id="PIRSF036432">
    <property type="entry name" value="Diphthine_synth"/>
    <property type="match status" value="1"/>
</dbReference>
<protein>
    <recommendedName>
        <fullName evidence="4">diphthine methyl ester synthase</fullName>
        <ecNumber evidence="4">2.1.1.314</ecNumber>
    </recommendedName>
</protein>
<feature type="binding site" evidence="11">
    <location>
        <position position="85"/>
    </location>
    <ligand>
        <name>S-adenosyl-L-methionine</name>
        <dbReference type="ChEBI" id="CHEBI:59789"/>
    </ligand>
</feature>
<dbReference type="STRING" id="747676.F4RSY0"/>
<feature type="binding site" evidence="11">
    <location>
        <position position="9"/>
    </location>
    <ligand>
        <name>S-adenosyl-L-methionine</name>
        <dbReference type="ChEBI" id="CHEBI:59789"/>
    </ligand>
</feature>
<evidence type="ECO:0000256" key="8">
    <source>
        <dbReference type="ARBA" id="ARBA00022691"/>
    </source>
</evidence>
<comment type="pathway">
    <text evidence="2">Protein modification; peptidyl-diphthamide biosynthesis.</text>
</comment>
<dbReference type="Gene3D" id="3.40.1010.10">
    <property type="entry name" value="Cobalt-precorrin-4 Transmethylase, Domain 1"/>
    <property type="match status" value="1"/>
</dbReference>
<evidence type="ECO:0000256" key="6">
    <source>
        <dbReference type="ARBA" id="ARBA00022603"/>
    </source>
</evidence>
<feature type="binding site" evidence="11">
    <location>
        <position position="164"/>
    </location>
    <ligand>
        <name>S-adenosyl-L-methionine</name>
        <dbReference type="ChEBI" id="CHEBI:59789"/>
    </ligand>
</feature>
<reference evidence="14" key="1">
    <citation type="journal article" date="2011" name="Proc. Natl. Acad. Sci. U.S.A.">
        <title>Obligate biotrophy features unraveled by the genomic analysis of rust fungi.</title>
        <authorList>
            <person name="Duplessis S."/>
            <person name="Cuomo C.A."/>
            <person name="Lin Y.-C."/>
            <person name="Aerts A."/>
            <person name="Tisserant E."/>
            <person name="Veneault-Fourrey C."/>
            <person name="Joly D.L."/>
            <person name="Hacquard S."/>
            <person name="Amselem J."/>
            <person name="Cantarel B.L."/>
            <person name="Chiu R."/>
            <person name="Coutinho P.M."/>
            <person name="Feau N."/>
            <person name="Field M."/>
            <person name="Frey P."/>
            <person name="Gelhaye E."/>
            <person name="Goldberg J."/>
            <person name="Grabherr M.G."/>
            <person name="Kodira C.D."/>
            <person name="Kohler A."/>
            <person name="Kuees U."/>
            <person name="Lindquist E.A."/>
            <person name="Lucas S.M."/>
            <person name="Mago R."/>
            <person name="Mauceli E."/>
            <person name="Morin E."/>
            <person name="Murat C."/>
            <person name="Pangilinan J.L."/>
            <person name="Park R."/>
            <person name="Pearson M."/>
            <person name="Quesneville H."/>
            <person name="Rouhier N."/>
            <person name="Sakthikumar S."/>
            <person name="Salamov A.A."/>
            <person name="Schmutz J."/>
            <person name="Selles B."/>
            <person name="Shapiro H."/>
            <person name="Tanguay P."/>
            <person name="Tuskan G.A."/>
            <person name="Henrissat B."/>
            <person name="Van de Peer Y."/>
            <person name="Rouze P."/>
            <person name="Ellis J.G."/>
            <person name="Dodds P.N."/>
            <person name="Schein J.E."/>
            <person name="Zhong S."/>
            <person name="Hamelin R.C."/>
            <person name="Grigoriev I.V."/>
            <person name="Szabo L.J."/>
            <person name="Martin F."/>
        </authorList>
    </citation>
    <scope>NUCLEOTIDE SEQUENCE [LARGE SCALE GENOMIC DNA]</scope>
    <source>
        <strain evidence="14">98AG31 / pathotype 3-4-7</strain>
    </source>
</reference>
<evidence type="ECO:0000256" key="4">
    <source>
        <dbReference type="ARBA" id="ARBA00011927"/>
    </source>
</evidence>
<feature type="domain" description="Tetrapyrrole methylase" evidence="12">
    <location>
        <begin position="1"/>
        <end position="179"/>
    </location>
</feature>
<keyword evidence="8 11" id="KW-0949">S-adenosyl-L-methionine</keyword>
<organism evidence="14">
    <name type="scientific">Melampsora larici-populina (strain 98AG31 / pathotype 3-4-7)</name>
    <name type="common">Poplar leaf rust fungus</name>
    <dbReference type="NCBI Taxonomy" id="747676"/>
    <lineage>
        <taxon>Eukaryota</taxon>
        <taxon>Fungi</taxon>
        <taxon>Dikarya</taxon>
        <taxon>Basidiomycota</taxon>
        <taxon>Pucciniomycotina</taxon>
        <taxon>Pucciniomycetes</taxon>
        <taxon>Pucciniales</taxon>
        <taxon>Melampsoraceae</taxon>
        <taxon>Melampsora</taxon>
    </lineage>
</organism>
<dbReference type="SUPFAM" id="SSF53790">
    <property type="entry name" value="Tetrapyrrole methylase"/>
    <property type="match status" value="1"/>
</dbReference>
<dbReference type="PANTHER" id="PTHR10882:SF0">
    <property type="entry name" value="DIPHTHINE METHYL ESTER SYNTHASE"/>
    <property type="match status" value="1"/>
</dbReference>
<dbReference type="InterPro" id="IPR014776">
    <property type="entry name" value="4pyrrole_Mease_sub2"/>
</dbReference>
<keyword evidence="5" id="KW-0488">Methylation</keyword>
<comment type="similarity">
    <text evidence="3">Belongs to the diphthine synthase family.</text>
</comment>
<dbReference type="InParanoid" id="F4RSY0"/>
<keyword evidence="14" id="KW-1185">Reference proteome</keyword>
<dbReference type="Gene3D" id="3.30.950.10">
    <property type="entry name" value="Methyltransferase, Cobalt-precorrin-4 Transmethylase, Domain 2"/>
    <property type="match status" value="1"/>
</dbReference>
<evidence type="ECO:0000256" key="5">
    <source>
        <dbReference type="ARBA" id="ARBA00022481"/>
    </source>
</evidence>
<dbReference type="Pfam" id="PF00590">
    <property type="entry name" value="TP_methylase"/>
    <property type="match status" value="1"/>
</dbReference>
<dbReference type="FunFam" id="3.40.1010.10:FF:000004">
    <property type="entry name" value="Putative diphthine synthase"/>
    <property type="match status" value="1"/>
</dbReference>
<dbReference type="PANTHER" id="PTHR10882">
    <property type="entry name" value="DIPHTHINE SYNTHASE"/>
    <property type="match status" value="1"/>
</dbReference>
<dbReference type="InterPro" id="IPR004551">
    <property type="entry name" value="Dphthn_synthase"/>
</dbReference>
<feature type="binding site" evidence="11">
    <location>
        <begin position="113"/>
        <end position="114"/>
    </location>
    <ligand>
        <name>S-adenosyl-L-methionine</name>
        <dbReference type="ChEBI" id="CHEBI:59789"/>
    </ligand>
</feature>
<dbReference type="VEuPathDB" id="FungiDB:MELLADRAFT_37443"/>
<dbReference type="KEGG" id="mlr:MELLADRAFT_37443"/>
<dbReference type="NCBIfam" id="TIGR00522">
    <property type="entry name" value="dph5"/>
    <property type="match status" value="1"/>
</dbReference>
<dbReference type="EC" id="2.1.1.314" evidence="4"/>
<dbReference type="HOGENOM" id="CLU_066040_1_0_1"/>
<evidence type="ECO:0000256" key="2">
    <source>
        <dbReference type="ARBA" id="ARBA00005156"/>
    </source>
</evidence>
<accession>F4RSY0</accession>
<proteinExistence type="inferred from homology"/>
<dbReference type="GO" id="GO:0141133">
    <property type="term" value="F:diphthine methyl ester synthase activity"/>
    <property type="evidence" value="ECO:0007669"/>
    <property type="project" value="UniProtKB-EC"/>
</dbReference>
<dbReference type="Proteomes" id="UP000001072">
    <property type="component" value="Unassembled WGS sequence"/>
</dbReference>
<keyword evidence="7" id="KW-0808">Transferase</keyword>
<dbReference type="UniPathway" id="UPA00559"/>
<sequence>MFYLIGLGLSSPEDITLAGLNAIKSSERVYLESYTSFLMEASVSELETFYGKSIVVADRDMVETQSDKILEEAQVKNVSFLVVGDPFGATTHTDLLLRCKESGIGYKTFHNASILNAIGATGLSLYNFGQTVSVPFFDGNWKPTSWVDRLLDNLELGLHTLLLLDIKVKEQSVENLARGRKIYEPARYMTIPTAIMESIVDSKNPVDHKPRRTINPDVTLGISVSRVGSSTQAFHAGTLTQLLNLEDVEGKTFGLPLHSLIIIGQRLNPIERDYITQFAVDGPHWRRITSELYNLE</sequence>
<dbReference type="GeneID" id="18927643"/>
<dbReference type="CDD" id="cd11647">
    <property type="entry name" value="DHP5_DphB"/>
    <property type="match status" value="1"/>
</dbReference>
<comment type="function">
    <text evidence="1">S-adenosyl-L-methionine-dependent methyltransferase that catalyzes four methylations of the modified target histidine residue in translation elongation factor 2 (EF-2), to form an intermediate called diphthine methyl ester. The four successive methylation reactions represent the second step of diphthamide biosynthesis.</text>
</comment>
<gene>
    <name evidence="13" type="ORF">MELLADRAFT_37443</name>
</gene>
<dbReference type="FunFam" id="3.30.950.10:FF:000004">
    <property type="entry name" value="Diphthine synthase putative"/>
    <property type="match status" value="1"/>
</dbReference>
<dbReference type="InterPro" id="IPR035996">
    <property type="entry name" value="4pyrrol_Methylase_sf"/>
</dbReference>
<dbReference type="GO" id="GO:0017183">
    <property type="term" value="P:protein histidyl modification to diphthamide"/>
    <property type="evidence" value="ECO:0007669"/>
    <property type="project" value="UniProtKB-UniPathway"/>
</dbReference>
<evidence type="ECO:0000259" key="12">
    <source>
        <dbReference type="Pfam" id="PF00590"/>
    </source>
</evidence>
<dbReference type="InterPro" id="IPR014777">
    <property type="entry name" value="4pyrrole_Mease_sub1"/>
</dbReference>
<keyword evidence="6" id="KW-0489">Methyltransferase</keyword>
<dbReference type="RefSeq" id="XP_007412198.1">
    <property type="nucleotide sequence ID" value="XM_007412136.1"/>
</dbReference>
<comment type="similarity">
    <text evidence="9">In the N-terminal section; belongs to the precorrin methyltransferase family.</text>
</comment>
<dbReference type="eggNOG" id="KOG3123">
    <property type="taxonomic scope" value="Eukaryota"/>
</dbReference>
<evidence type="ECO:0000313" key="14">
    <source>
        <dbReference type="Proteomes" id="UP000001072"/>
    </source>
</evidence>
<evidence type="ECO:0000256" key="11">
    <source>
        <dbReference type="PIRSR" id="PIRSR036432-1"/>
    </source>
</evidence>
<dbReference type="InterPro" id="IPR000878">
    <property type="entry name" value="4pyrrol_Mease"/>
</dbReference>
<evidence type="ECO:0000256" key="7">
    <source>
        <dbReference type="ARBA" id="ARBA00022679"/>
    </source>
</evidence>
<dbReference type="EMBL" id="GL883118">
    <property type="protein sequence ID" value="EGG04407.1"/>
    <property type="molecule type" value="Genomic_DNA"/>
</dbReference>
<comment type="catalytic activity">
    <reaction evidence="10">
        <text>2-[(3S)-amino-3-carboxypropyl]-L-histidyl-[translation elongation factor 2] + 4 S-adenosyl-L-methionine = diphthine methyl ester-[translation elongation factor 2] + 4 S-adenosyl-L-homocysteine + 3 H(+)</text>
        <dbReference type="Rhea" id="RHEA:42652"/>
        <dbReference type="Rhea" id="RHEA-COMP:9749"/>
        <dbReference type="Rhea" id="RHEA-COMP:10173"/>
        <dbReference type="ChEBI" id="CHEBI:15378"/>
        <dbReference type="ChEBI" id="CHEBI:57856"/>
        <dbReference type="ChEBI" id="CHEBI:59789"/>
        <dbReference type="ChEBI" id="CHEBI:73995"/>
        <dbReference type="ChEBI" id="CHEBI:79005"/>
        <dbReference type="EC" id="2.1.1.314"/>
    </reaction>
</comment>
<dbReference type="OrthoDB" id="2516at2759"/>
<feature type="binding site" evidence="11">
    <location>
        <position position="88"/>
    </location>
    <ligand>
        <name>S-adenosyl-L-methionine</name>
        <dbReference type="ChEBI" id="CHEBI:59789"/>
    </ligand>
</feature>
<evidence type="ECO:0000313" key="13">
    <source>
        <dbReference type="EMBL" id="EGG04407.1"/>
    </source>
</evidence>
<dbReference type="AlphaFoldDB" id="F4RSY0"/>
<evidence type="ECO:0000256" key="3">
    <source>
        <dbReference type="ARBA" id="ARBA00006729"/>
    </source>
</evidence>
<dbReference type="FunCoup" id="F4RSY0">
    <property type="interactions" value="626"/>
</dbReference>